<dbReference type="InterPro" id="IPR009492">
    <property type="entry name" value="TniQ"/>
</dbReference>
<evidence type="ECO:0000259" key="1">
    <source>
        <dbReference type="Pfam" id="PF06527"/>
    </source>
</evidence>
<sequence>MIPPRWPLHPPPLPGEALSSWLERTASAYDLPLTTLLEHNLGTAGRQVSKVKRAQHHDQLDTDPPALLLEVLHERSGVPVGQLRHMTIAGWTPWLLDTLDVEQAGTFNCFVRQDSVLFDHTMIAHGSDPVRWRPWLQSADGAERRQRACPLCAERPEHGLLLMAQLPIMLGCPEHGCLLQPAGLAVRHYPGAPDPEVTAVTEMVQAMDRRTHEGITTGQVTLPRRTVHVGVWFRLLRIVLDEVNTPTSFLRHKADKATLETIWARVERPVRAGQIRWAPYEALDWDRQAAMLEAAAMAMHLSSQGIIWARGTLGSLLSREPDRPVRSDPDPTVAWTNAVRDFNAWLLTIVDDRDASRQLLIQLSATNRTPEGYELTRQGLINSGLRAEHLPHWPGMNVMVLPDA</sequence>
<gene>
    <name evidence="2" type="ORF">BJY16_007456</name>
</gene>
<name>A0A7W7H515_9ACTN</name>
<protein>
    <recommendedName>
        <fullName evidence="1">TniQ domain-containing protein</fullName>
    </recommendedName>
</protein>
<evidence type="ECO:0000313" key="3">
    <source>
        <dbReference type="Proteomes" id="UP000546162"/>
    </source>
</evidence>
<comment type="caution">
    <text evidence="2">The sequence shown here is derived from an EMBL/GenBank/DDBJ whole genome shotgun (WGS) entry which is preliminary data.</text>
</comment>
<dbReference type="Proteomes" id="UP000546162">
    <property type="component" value="Unassembled WGS sequence"/>
</dbReference>
<keyword evidence="3" id="KW-1185">Reference proteome</keyword>
<dbReference type="RefSeq" id="WP_185044218.1">
    <property type="nucleotide sequence ID" value="NZ_BAABFG010000005.1"/>
</dbReference>
<dbReference type="EMBL" id="JACHNB010000001">
    <property type="protein sequence ID" value="MBB4743997.1"/>
    <property type="molecule type" value="Genomic_DNA"/>
</dbReference>
<feature type="domain" description="TniQ" evidence="1">
    <location>
        <begin position="7"/>
        <end position="179"/>
    </location>
</feature>
<dbReference type="AlphaFoldDB" id="A0A7W7H515"/>
<accession>A0A7W7H515</accession>
<reference evidence="2 3" key="1">
    <citation type="submission" date="2020-08" db="EMBL/GenBank/DDBJ databases">
        <title>Sequencing the genomes of 1000 actinobacteria strains.</title>
        <authorList>
            <person name="Klenk H.-P."/>
        </authorList>
    </citation>
    <scope>NUCLEOTIDE SEQUENCE [LARGE SCALE GENOMIC DNA]</scope>
    <source>
        <strain evidence="2 3">DSM 45809</strain>
    </source>
</reference>
<organism evidence="2 3">
    <name type="scientific">Actinoplanes octamycinicus</name>
    <dbReference type="NCBI Taxonomy" id="135948"/>
    <lineage>
        <taxon>Bacteria</taxon>
        <taxon>Bacillati</taxon>
        <taxon>Actinomycetota</taxon>
        <taxon>Actinomycetes</taxon>
        <taxon>Micromonosporales</taxon>
        <taxon>Micromonosporaceae</taxon>
        <taxon>Actinoplanes</taxon>
    </lineage>
</organism>
<evidence type="ECO:0000313" key="2">
    <source>
        <dbReference type="EMBL" id="MBB4743997.1"/>
    </source>
</evidence>
<dbReference type="Pfam" id="PF06527">
    <property type="entry name" value="TniQ"/>
    <property type="match status" value="1"/>
</dbReference>
<proteinExistence type="predicted"/>